<dbReference type="EMBL" id="FMZQ01000010">
    <property type="protein sequence ID" value="SDD09569.1"/>
    <property type="molecule type" value="Genomic_DNA"/>
</dbReference>
<keyword evidence="2" id="KW-1185">Reference proteome</keyword>
<protein>
    <submittedName>
        <fullName evidence="1">Uncharacterized protein</fullName>
    </submittedName>
</protein>
<evidence type="ECO:0000313" key="2">
    <source>
        <dbReference type="Proteomes" id="UP000199467"/>
    </source>
</evidence>
<reference evidence="2" key="1">
    <citation type="submission" date="2016-10" db="EMBL/GenBank/DDBJ databases">
        <authorList>
            <person name="Varghese N."/>
            <person name="Submissions S."/>
        </authorList>
    </citation>
    <scope>NUCLEOTIDE SEQUENCE [LARGE SCALE GENOMIC DNA]</scope>
    <source>
        <strain evidence="2">DSM 26382</strain>
    </source>
</reference>
<organism evidence="1 2">
    <name type="scientific">Ectopseudomonas chengduensis</name>
    <dbReference type="NCBI Taxonomy" id="489632"/>
    <lineage>
        <taxon>Bacteria</taxon>
        <taxon>Pseudomonadati</taxon>
        <taxon>Pseudomonadota</taxon>
        <taxon>Gammaproteobacteria</taxon>
        <taxon>Pseudomonadales</taxon>
        <taxon>Pseudomonadaceae</taxon>
        <taxon>Ectopseudomonas</taxon>
    </lineage>
</organism>
<gene>
    <name evidence="1" type="ORF">SAMN05216576_110199</name>
</gene>
<dbReference type="InterPro" id="IPR022541">
    <property type="entry name" value="YhfG"/>
</dbReference>
<dbReference type="Proteomes" id="UP000199467">
    <property type="component" value="Unassembled WGS sequence"/>
</dbReference>
<accession>A0A1G6RYB1</accession>
<proteinExistence type="predicted"/>
<dbReference type="Pfam" id="PF10832">
    <property type="entry name" value="YhfG"/>
    <property type="match status" value="1"/>
</dbReference>
<evidence type="ECO:0000313" key="1">
    <source>
        <dbReference type="EMBL" id="SDD09569.1"/>
    </source>
</evidence>
<dbReference type="RefSeq" id="WP_090337012.1">
    <property type="nucleotide sequence ID" value="NZ_FMZQ01000010.1"/>
</dbReference>
<sequence length="56" mass="6326">MSHPSLQIKKAYFAKVRRSNYIASLRLAGFQVTPADAERPLPSREAVLNKLRSRDA</sequence>
<name>A0A1G6RYB1_9GAMM</name>
<dbReference type="AlphaFoldDB" id="A0A1G6RYB1"/>